<evidence type="ECO:0000259" key="2">
    <source>
        <dbReference type="PROSITE" id="PS50076"/>
    </source>
</evidence>
<dbReference type="CDD" id="cd06257">
    <property type="entry name" value="DnaJ"/>
    <property type="match status" value="1"/>
</dbReference>
<reference evidence="3" key="1">
    <citation type="submission" date="2016-11" db="EMBL/GenBank/DDBJ databases">
        <title>The genome of Nicotiana attenuata.</title>
        <authorList>
            <person name="Xu S."/>
            <person name="Brockmoeller T."/>
            <person name="Gaquerel E."/>
            <person name="Navarro A."/>
            <person name="Kuhl H."/>
            <person name="Gase K."/>
            <person name="Ling Z."/>
            <person name="Zhou W."/>
            <person name="Kreitzer C."/>
            <person name="Stanke M."/>
            <person name="Tang H."/>
            <person name="Lyons E."/>
            <person name="Pandey P."/>
            <person name="Pandey S.P."/>
            <person name="Timmermann B."/>
            <person name="Baldwin I.T."/>
        </authorList>
    </citation>
    <scope>NUCLEOTIDE SEQUENCE [LARGE SCALE GENOMIC DNA]</scope>
    <source>
        <strain evidence="3">UT</strain>
    </source>
</reference>
<feature type="compositionally biased region" description="Polar residues" evidence="1">
    <location>
        <begin position="698"/>
        <end position="720"/>
    </location>
</feature>
<dbReference type="EMBL" id="MJEQ01003837">
    <property type="protein sequence ID" value="OIT22188.1"/>
    <property type="molecule type" value="Genomic_DNA"/>
</dbReference>
<dbReference type="KEGG" id="nau:109217926"/>
<evidence type="ECO:0000313" key="4">
    <source>
        <dbReference type="Proteomes" id="UP000187609"/>
    </source>
</evidence>
<feature type="compositionally biased region" description="Basic and acidic residues" evidence="1">
    <location>
        <begin position="721"/>
        <end position="740"/>
    </location>
</feature>
<protein>
    <submittedName>
        <fullName evidence="3">Chaperone protein dnaj 49</fullName>
    </submittedName>
</protein>
<dbReference type="Proteomes" id="UP000187609">
    <property type="component" value="Unassembled WGS sequence"/>
</dbReference>
<dbReference type="InterPro" id="IPR036869">
    <property type="entry name" value="J_dom_sf"/>
</dbReference>
<comment type="caution">
    <text evidence="3">The sequence shown here is derived from an EMBL/GenBank/DDBJ whole genome shotgun (WGS) entry which is preliminary data.</text>
</comment>
<dbReference type="STRING" id="49451.A0A1J6K0J6"/>
<dbReference type="PANTHER" id="PTHR44137">
    <property type="entry name" value="BNAC03G44070D PROTEIN"/>
    <property type="match status" value="1"/>
</dbReference>
<dbReference type="PRINTS" id="PR00625">
    <property type="entry name" value="JDOMAIN"/>
</dbReference>
<dbReference type="InterPro" id="IPR056988">
    <property type="entry name" value="Zn_ribbon_pln"/>
</dbReference>
<dbReference type="InterPro" id="IPR018253">
    <property type="entry name" value="DnaJ_domain_CS"/>
</dbReference>
<dbReference type="PANTHER" id="PTHR44137:SF32">
    <property type="entry name" value="DNAJ HEAT SHOCK AMINO-TERMINAL DOMAIN PROTEIN"/>
    <property type="match status" value="1"/>
</dbReference>
<dbReference type="SMART" id="SM00271">
    <property type="entry name" value="DnaJ"/>
    <property type="match status" value="1"/>
</dbReference>
<dbReference type="Pfam" id="PF00226">
    <property type="entry name" value="DnaJ"/>
    <property type="match status" value="1"/>
</dbReference>
<feature type="region of interest" description="Disordered" evidence="1">
    <location>
        <begin position="128"/>
        <end position="185"/>
    </location>
</feature>
<name>A0A1J6K0J6_NICAT</name>
<dbReference type="SMR" id="A0A1J6K0J6"/>
<feature type="compositionally biased region" description="Polar residues" evidence="1">
    <location>
        <begin position="232"/>
        <end position="255"/>
    </location>
</feature>
<dbReference type="OrthoDB" id="1220675at2759"/>
<organism evidence="3 4">
    <name type="scientific">Nicotiana attenuata</name>
    <name type="common">Coyote tobacco</name>
    <dbReference type="NCBI Taxonomy" id="49451"/>
    <lineage>
        <taxon>Eukaryota</taxon>
        <taxon>Viridiplantae</taxon>
        <taxon>Streptophyta</taxon>
        <taxon>Embryophyta</taxon>
        <taxon>Tracheophyta</taxon>
        <taxon>Spermatophyta</taxon>
        <taxon>Magnoliopsida</taxon>
        <taxon>eudicotyledons</taxon>
        <taxon>Gunneridae</taxon>
        <taxon>Pentapetalae</taxon>
        <taxon>asterids</taxon>
        <taxon>lamiids</taxon>
        <taxon>Solanales</taxon>
        <taxon>Solanaceae</taxon>
        <taxon>Nicotianoideae</taxon>
        <taxon>Nicotianeae</taxon>
        <taxon>Nicotiana</taxon>
    </lineage>
</organism>
<feature type="domain" description="J" evidence="2">
    <location>
        <begin position="66"/>
        <end position="130"/>
    </location>
</feature>
<feature type="compositionally biased region" description="Low complexity" evidence="1">
    <location>
        <begin position="259"/>
        <end position="282"/>
    </location>
</feature>
<gene>
    <name evidence="3" type="primary">ATJ49_2</name>
    <name evidence="3" type="ORF">A4A49_31870</name>
</gene>
<dbReference type="PROSITE" id="PS50076">
    <property type="entry name" value="DNAJ_2"/>
    <property type="match status" value="1"/>
</dbReference>
<dbReference type="Pfam" id="PF11926">
    <property type="entry name" value="DUF3444"/>
    <property type="match status" value="1"/>
</dbReference>
<dbReference type="PROSITE" id="PS00636">
    <property type="entry name" value="DNAJ_1"/>
    <property type="match status" value="1"/>
</dbReference>
<evidence type="ECO:0000256" key="1">
    <source>
        <dbReference type="SAM" id="MobiDB-lite"/>
    </source>
</evidence>
<dbReference type="Gramene" id="OIT22188">
    <property type="protein sequence ID" value="OIT22188"/>
    <property type="gene ID" value="A4A49_31870"/>
</dbReference>
<feature type="compositionally biased region" description="Low complexity" evidence="1">
    <location>
        <begin position="172"/>
        <end position="185"/>
    </location>
</feature>
<dbReference type="SUPFAM" id="SSF46565">
    <property type="entry name" value="Chaperone J-domain"/>
    <property type="match status" value="1"/>
</dbReference>
<accession>A0A1J6K0J6</accession>
<dbReference type="AlphaFoldDB" id="A0A1J6K0J6"/>
<sequence length="740" mass="82962">MECNKDEAVRAKTIAERKFEQKDFAGAKKFVLKAQALYPGLDGVTQMLTTLDVYISAENKISGEVDWYGVLGVGPSADDETVRKQYRKLALILHPDKNKSVGAEGAFKLLSEAWSLLSDKSKRLAYNQRRSSRGFQQKVPVHSGGASAPPRNGFHNFPSRPNSGPKTHKNASRTSSSSVNSSSNQRSDTFWTICHRCKMHYEYLKIYLNHTLLCPNCHEAFLATETSPPFNYNKSSNSTRPWHQNIGNHAPNGNQFPIGGNASAGKTAGSAAASSNTANSSNFRQDSYSRTAGVGSLDPSIAVKAANVVQQAHERMKRERDSQTSSGWGRAHPFTDREAPLKQRRLDEDGIRYRSNAPQYAERTYGFSSSKFNSTRELTPLENRNMLMEKARKEILKKLNEWRSQPQDTQKHKVKESKKEKQKNASVPGHNVNGNVESSAMKGVKKAVNASANDAYQEDPVPESMNVPDPDFHNFDQDRTENCFGDNEVWAAYDADDGMPRFYALINKVLSREPFKVRLSWLNSKTNSEFGPMEWVASGFYKTCGEFRIGRYETGKSVNSFSHKVQWSKGPRGSVQIYPKKGDVWALYRNWSPDWNENTPDDVIHKYDMVLVLDDYNEEQGISVVPLIKVAGFKTVFRPDLNSEKVIRITREEMFRFSHQVPSHLLTGEEAQNAPKGYQELDPAATPLELLQTLTETNEVPSMQNGGEVNGGSSQNVQETKTSETADRILKSREEGIVES</sequence>
<evidence type="ECO:0000313" key="3">
    <source>
        <dbReference type="EMBL" id="OIT22188.1"/>
    </source>
</evidence>
<dbReference type="InterPro" id="IPR001623">
    <property type="entry name" value="DnaJ_domain"/>
</dbReference>
<keyword evidence="4" id="KW-1185">Reference proteome</keyword>
<dbReference type="Gene3D" id="1.10.287.110">
    <property type="entry name" value="DnaJ domain"/>
    <property type="match status" value="1"/>
</dbReference>
<dbReference type="Pfam" id="PF23551">
    <property type="entry name" value="Zn_ribbon_20"/>
    <property type="match status" value="1"/>
</dbReference>
<feature type="region of interest" description="Disordered" evidence="1">
    <location>
        <begin position="310"/>
        <end position="341"/>
    </location>
</feature>
<proteinExistence type="predicted"/>
<dbReference type="InterPro" id="IPR024593">
    <property type="entry name" value="DUF3444"/>
</dbReference>
<feature type="region of interest" description="Disordered" evidence="1">
    <location>
        <begin position="232"/>
        <end position="285"/>
    </location>
</feature>
<feature type="region of interest" description="Disordered" evidence="1">
    <location>
        <begin position="400"/>
        <end position="437"/>
    </location>
</feature>
<feature type="compositionally biased region" description="Basic and acidic residues" evidence="1">
    <location>
        <begin position="312"/>
        <end position="322"/>
    </location>
</feature>
<dbReference type="GeneID" id="109217926"/>
<feature type="region of interest" description="Disordered" evidence="1">
    <location>
        <begin position="695"/>
        <end position="740"/>
    </location>
</feature>
<dbReference type="OMA" id="PLENRNM"/>